<feature type="transmembrane region" description="Helical" evidence="3">
    <location>
        <begin position="524"/>
        <end position="544"/>
    </location>
</feature>
<keyword evidence="1" id="KW-1188">Viral release from host cell</keyword>
<organism evidence="5 6">
    <name type="scientific">Pasteurella oralis</name>
    <dbReference type="NCBI Taxonomy" id="1071947"/>
    <lineage>
        <taxon>Bacteria</taxon>
        <taxon>Pseudomonadati</taxon>
        <taxon>Pseudomonadota</taxon>
        <taxon>Gammaproteobacteria</taxon>
        <taxon>Pasteurellales</taxon>
        <taxon>Pasteurellaceae</taxon>
        <taxon>Pasteurella</taxon>
    </lineage>
</organism>
<dbReference type="PANTHER" id="PTHR37813">
    <property type="entry name" value="FELS-2 PROPHAGE PROTEIN"/>
    <property type="match status" value="1"/>
</dbReference>
<dbReference type="PANTHER" id="PTHR37813:SF1">
    <property type="entry name" value="FELS-2 PROPHAGE PROTEIN"/>
    <property type="match status" value="1"/>
</dbReference>
<comment type="caution">
    <text evidence="5">The sequence shown here is derived from an EMBL/GenBank/DDBJ whole genome shotgun (WGS) entry which is preliminary data.</text>
</comment>
<reference evidence="6" key="1">
    <citation type="journal article" date="2019" name="Int. J. Syst. Evol. Microbiol.">
        <title>The Global Catalogue of Microorganisms (GCM) 10K type strain sequencing project: providing services to taxonomists for standard genome sequencing and annotation.</title>
        <authorList>
            <consortium name="The Broad Institute Genomics Platform"/>
            <consortium name="The Broad Institute Genome Sequencing Center for Infectious Disease"/>
            <person name="Wu L."/>
            <person name="Ma J."/>
        </authorList>
    </citation>
    <scope>NUCLEOTIDE SEQUENCE [LARGE SCALE GENOMIC DNA]</scope>
    <source>
        <strain evidence="6">CCM 7950</strain>
    </source>
</reference>
<keyword evidence="6" id="KW-1185">Reference proteome</keyword>
<feature type="coiled-coil region" evidence="2">
    <location>
        <begin position="15"/>
        <end position="42"/>
    </location>
</feature>
<dbReference type="NCBIfam" id="TIGR01760">
    <property type="entry name" value="tape_meas_TP901"/>
    <property type="match status" value="1"/>
</dbReference>
<sequence length="802" mass="87545">MSKSVTISLIVDASVSDAISNIKNLQSNLSILRDQTTSASEKFIKLGKNAEISANALKVVTTQTTNLIAALAKPAIAFESAMAEIKRVVQFDSPKQFKEMEQDLLKLTRILPVTQKEIASLVAQGGGDGIAREQLLNYAESVVKLGVAFKKNANEVGKAMITLSNVLGKPITEIGQLGDAINYLADQTTSDASDIVDVLTQISMEAKLLGLTENQIASLSSTLLTLGKSSTDTSQIIKQMSVGFSRLKAGEHAQALQKLGLSAESFAQAMNNNAQEAISGFINKIGQLPDAEQFEILTNIFGSQQASNMMLLSKNSEQYANQLALLEKVDGNGHLHYIGSIQREFAATTDTTENNIHTLQKSFDELGTAIGTRLLPSINLFIDKLIPVIHSMTDWVNANPQVIDQILQIGFVLVGVVETFLVLKTVIATSSMLLLSFWSAGQKVVTLLQKLGKFTHFIGGKLTQGFIRAFTKSTILAKQFSASFIRNMFKVGRGIRALAGILSGQLVKAAAIAMRAFLFLGRALLTNPIGLLITGIAVAAYLIYRYWEPIKGFFLQLWEGIKGIFASACQFVSTLWNSVQEIWSAVWDGISSWFNGFWESLQGLFDGNFSELGNTILAFSPLSLFKSIFESVLNYFGIDLPTEFTNLGKNIIDGLVNGISNAWNSAKETVSELGTSVKNWFAEKLSINSPSRVFMGFGENTVQGLVIGIDKSTHLVERASDELASAVSISPEKQYQSLRSSFAQKQAELAQNNTMAIHFNPIINVSPSSQALNDIKDGLKMSLTEFEKMLERVMEQRTRRAY</sequence>
<feature type="transmembrane region" description="Helical" evidence="3">
    <location>
        <begin position="495"/>
        <end position="518"/>
    </location>
</feature>
<evidence type="ECO:0000256" key="2">
    <source>
        <dbReference type="SAM" id="Coils"/>
    </source>
</evidence>
<keyword evidence="3" id="KW-0812">Transmembrane</keyword>
<protein>
    <submittedName>
        <fullName evidence="5">Phage tail tape measure protein</fullName>
    </submittedName>
</protein>
<proteinExistence type="predicted"/>
<dbReference type="RefSeq" id="WP_379096504.1">
    <property type="nucleotide sequence ID" value="NZ_JBHUFP010000005.1"/>
</dbReference>
<evidence type="ECO:0000259" key="4">
    <source>
        <dbReference type="Pfam" id="PF10145"/>
    </source>
</evidence>
<keyword evidence="3" id="KW-1133">Transmembrane helix</keyword>
<keyword evidence="2" id="KW-0175">Coiled coil</keyword>
<dbReference type="EMBL" id="JBHUFP010000005">
    <property type="protein sequence ID" value="MFD1805562.1"/>
    <property type="molecule type" value="Genomic_DNA"/>
</dbReference>
<dbReference type="Pfam" id="PF10145">
    <property type="entry name" value="PhageMin_Tail"/>
    <property type="match status" value="1"/>
</dbReference>
<dbReference type="Proteomes" id="UP001597420">
    <property type="component" value="Unassembled WGS sequence"/>
</dbReference>
<evidence type="ECO:0000256" key="3">
    <source>
        <dbReference type="SAM" id="Phobius"/>
    </source>
</evidence>
<dbReference type="InterPro" id="IPR010090">
    <property type="entry name" value="Phage_tape_meas"/>
</dbReference>
<evidence type="ECO:0000313" key="5">
    <source>
        <dbReference type="EMBL" id="MFD1805562.1"/>
    </source>
</evidence>
<accession>A0ABW4NV44</accession>
<evidence type="ECO:0000313" key="6">
    <source>
        <dbReference type="Proteomes" id="UP001597420"/>
    </source>
</evidence>
<feature type="domain" description="Phage tail tape measure protein" evidence="4">
    <location>
        <begin position="102"/>
        <end position="302"/>
    </location>
</feature>
<name>A0ABW4NV44_9PAST</name>
<gene>
    <name evidence="5" type="ORF">ACFSAV_04100</name>
</gene>
<evidence type="ECO:0000256" key="1">
    <source>
        <dbReference type="ARBA" id="ARBA00022612"/>
    </source>
</evidence>
<keyword evidence="3" id="KW-0472">Membrane</keyword>